<gene>
    <name evidence="2" type="ORF">CPB83DRAFT_605416</name>
</gene>
<organism evidence="2 3">
    <name type="scientific">Crepidotus variabilis</name>
    <dbReference type="NCBI Taxonomy" id="179855"/>
    <lineage>
        <taxon>Eukaryota</taxon>
        <taxon>Fungi</taxon>
        <taxon>Dikarya</taxon>
        <taxon>Basidiomycota</taxon>
        <taxon>Agaricomycotina</taxon>
        <taxon>Agaricomycetes</taxon>
        <taxon>Agaricomycetidae</taxon>
        <taxon>Agaricales</taxon>
        <taxon>Agaricineae</taxon>
        <taxon>Crepidotaceae</taxon>
        <taxon>Crepidotus</taxon>
    </lineage>
</organism>
<keyword evidence="3" id="KW-1185">Reference proteome</keyword>
<comment type="caution">
    <text evidence="2">The sequence shown here is derived from an EMBL/GenBank/DDBJ whole genome shotgun (WGS) entry which is preliminary data.</text>
</comment>
<evidence type="ECO:0000256" key="1">
    <source>
        <dbReference type="SAM" id="Phobius"/>
    </source>
</evidence>
<dbReference type="Proteomes" id="UP000807306">
    <property type="component" value="Unassembled WGS sequence"/>
</dbReference>
<keyword evidence="1" id="KW-0472">Membrane</keyword>
<accession>A0A9P6E8B4</accession>
<dbReference type="EMBL" id="MU157897">
    <property type="protein sequence ID" value="KAF9524531.1"/>
    <property type="molecule type" value="Genomic_DNA"/>
</dbReference>
<name>A0A9P6E8B4_9AGAR</name>
<proteinExistence type="predicted"/>
<keyword evidence="1" id="KW-0812">Transmembrane</keyword>
<dbReference type="AlphaFoldDB" id="A0A9P6E8B4"/>
<keyword evidence="1" id="KW-1133">Transmembrane helix</keyword>
<evidence type="ECO:0000313" key="2">
    <source>
        <dbReference type="EMBL" id="KAF9524531.1"/>
    </source>
</evidence>
<reference evidence="2" key="1">
    <citation type="submission" date="2020-11" db="EMBL/GenBank/DDBJ databases">
        <authorList>
            <consortium name="DOE Joint Genome Institute"/>
            <person name="Ahrendt S."/>
            <person name="Riley R."/>
            <person name="Andreopoulos W."/>
            <person name="Labutti K."/>
            <person name="Pangilinan J."/>
            <person name="Ruiz-Duenas F.J."/>
            <person name="Barrasa J.M."/>
            <person name="Sanchez-Garcia M."/>
            <person name="Camarero S."/>
            <person name="Miyauchi S."/>
            <person name="Serrano A."/>
            <person name="Linde D."/>
            <person name="Babiker R."/>
            <person name="Drula E."/>
            <person name="Ayuso-Fernandez I."/>
            <person name="Pacheco R."/>
            <person name="Padilla G."/>
            <person name="Ferreira P."/>
            <person name="Barriuso J."/>
            <person name="Kellner H."/>
            <person name="Castanera R."/>
            <person name="Alfaro M."/>
            <person name="Ramirez L."/>
            <person name="Pisabarro A.G."/>
            <person name="Kuo A."/>
            <person name="Tritt A."/>
            <person name="Lipzen A."/>
            <person name="He G."/>
            <person name="Yan M."/>
            <person name="Ng V."/>
            <person name="Cullen D."/>
            <person name="Martin F."/>
            <person name="Rosso M.-N."/>
            <person name="Henrissat B."/>
            <person name="Hibbett D."/>
            <person name="Martinez A.T."/>
            <person name="Grigoriev I.V."/>
        </authorList>
    </citation>
    <scope>NUCLEOTIDE SEQUENCE</scope>
    <source>
        <strain evidence="2">CBS 506.95</strain>
    </source>
</reference>
<sequence>MLGTGDLFQILWCRNLSLVGCHEYSVFSNHLHRRLSKRYLTHINLLSSCVFNHLLRKFGWCPKISRLGLYSFLLVLHNQLIIPQIIGVIKLSALNAFSLFITTFTCSIPTVVVVLEVFQQLPIPRREAFFKTSKTLREILRLFLQISQRPPRLQEHQNRCKMEFTSIVGVPASKPWSRKPWNRLVAYPAYYSARLGLGRSLQIANSCTRRTPDLPLAPCDGIICVLLFYGTTFTGLVVRVQNEVE</sequence>
<protein>
    <submittedName>
        <fullName evidence="2">Uncharacterized protein</fullName>
    </submittedName>
</protein>
<evidence type="ECO:0000313" key="3">
    <source>
        <dbReference type="Proteomes" id="UP000807306"/>
    </source>
</evidence>
<feature type="transmembrane region" description="Helical" evidence="1">
    <location>
        <begin position="67"/>
        <end position="89"/>
    </location>
</feature>
<feature type="transmembrane region" description="Helical" evidence="1">
    <location>
        <begin position="95"/>
        <end position="118"/>
    </location>
</feature>